<organism evidence="2">
    <name type="scientific">Nymphaea colorata</name>
    <name type="common">pocket water lily</name>
    <dbReference type="NCBI Taxonomy" id="210225"/>
    <lineage>
        <taxon>Eukaryota</taxon>
        <taxon>Viridiplantae</taxon>
        <taxon>Streptophyta</taxon>
        <taxon>Embryophyta</taxon>
        <taxon>Tracheophyta</taxon>
        <taxon>Spermatophyta</taxon>
        <taxon>Magnoliopsida</taxon>
        <taxon>Nymphaeales</taxon>
        <taxon>Nymphaeaceae</taxon>
        <taxon>Nymphaea</taxon>
    </lineage>
</organism>
<dbReference type="InterPro" id="IPR004320">
    <property type="entry name" value="BPS1_pln"/>
</dbReference>
<dbReference type="EMBL" id="LR721787">
    <property type="protein sequence ID" value="VVW81349.1"/>
    <property type="molecule type" value="Genomic_DNA"/>
</dbReference>
<feature type="coiled-coil region" evidence="1">
    <location>
        <begin position="234"/>
        <end position="261"/>
    </location>
</feature>
<dbReference type="PANTHER" id="PTHR33070:SF120">
    <property type="entry name" value="EXPRESSED PROTEIN"/>
    <property type="match status" value="1"/>
</dbReference>
<dbReference type="AlphaFoldDB" id="A0A5K1GZ19"/>
<proteinExistence type="predicted"/>
<dbReference type="Pfam" id="PF03087">
    <property type="entry name" value="BPS1"/>
    <property type="match status" value="1"/>
</dbReference>
<dbReference type="GO" id="GO:0048364">
    <property type="term" value="P:root development"/>
    <property type="evidence" value="ECO:0007669"/>
    <property type="project" value="InterPro"/>
</dbReference>
<dbReference type="OrthoDB" id="1701699at2759"/>
<keyword evidence="1" id="KW-0175">Coiled coil</keyword>
<sequence>MASTSAKSFHIRSTSFPSKSHPNLARVQECLHLVKAWEACPSRKAQLVTRLGHLKDLYASVNAFLQLPLTQQALCGKESLVMELMEDFLCLMDACGLVKDSLQQTREQHQSLRSMLRRGDSGLEAGICAYQCSRKRMKKEMGKCLRLVSSVEKHASSSGDNLDVVDQVFKDVRAATVSTFSLLSLFISGRKATRSIFSRLLSSKIHDAEGDEDCVGEIERADLAIFRMQGLSSKTARKEDAQEAQREMQALDLKLGETEVELEDLLRCMIQAKVSLLNIVTGC</sequence>
<name>A0A5K1GZ19_9MAGN</name>
<evidence type="ECO:0008006" key="3">
    <source>
        <dbReference type="Google" id="ProtNLM"/>
    </source>
</evidence>
<dbReference type="Gramene" id="NC9G0275220.1">
    <property type="protein sequence ID" value="NC9G0275220.1:cds"/>
    <property type="gene ID" value="NC9G0275220"/>
</dbReference>
<dbReference type="GO" id="GO:0048367">
    <property type="term" value="P:shoot system development"/>
    <property type="evidence" value="ECO:0007669"/>
    <property type="project" value="InterPro"/>
</dbReference>
<gene>
    <name evidence="2" type="ORF">NYM_LOCUS28192</name>
</gene>
<protein>
    <recommendedName>
        <fullName evidence="3">DUF241 domain-containing protein</fullName>
    </recommendedName>
</protein>
<reference evidence="2" key="1">
    <citation type="submission" date="2019-09" db="EMBL/GenBank/DDBJ databases">
        <authorList>
            <person name="Zhang L."/>
        </authorList>
    </citation>
    <scope>NUCLEOTIDE SEQUENCE</scope>
</reference>
<accession>A0A5K1GZ19</accession>
<evidence type="ECO:0000313" key="2">
    <source>
        <dbReference type="EMBL" id="VVW81349.1"/>
    </source>
</evidence>
<dbReference type="PANTHER" id="PTHR33070">
    <property type="entry name" value="OS06G0725500 PROTEIN"/>
    <property type="match status" value="1"/>
</dbReference>
<evidence type="ECO:0000256" key="1">
    <source>
        <dbReference type="SAM" id="Coils"/>
    </source>
</evidence>